<feature type="transmembrane region" description="Helical" evidence="6">
    <location>
        <begin position="28"/>
        <end position="55"/>
    </location>
</feature>
<feature type="transmembrane region" description="Helical" evidence="6">
    <location>
        <begin position="217"/>
        <end position="243"/>
    </location>
</feature>
<dbReference type="NCBIfam" id="TIGR00374">
    <property type="entry name" value="flippase-like domain"/>
    <property type="match status" value="1"/>
</dbReference>
<dbReference type="InterPro" id="IPR022791">
    <property type="entry name" value="L-PG_synthase/AglD"/>
</dbReference>
<dbReference type="EMBL" id="MGDD01000013">
    <property type="protein sequence ID" value="OGL49788.1"/>
    <property type="molecule type" value="Genomic_DNA"/>
</dbReference>
<evidence type="ECO:0000256" key="3">
    <source>
        <dbReference type="ARBA" id="ARBA00022692"/>
    </source>
</evidence>
<evidence type="ECO:0000313" key="7">
    <source>
        <dbReference type="EMBL" id="OGL49788.1"/>
    </source>
</evidence>
<evidence type="ECO:0000256" key="4">
    <source>
        <dbReference type="ARBA" id="ARBA00022989"/>
    </source>
</evidence>
<evidence type="ECO:0000256" key="2">
    <source>
        <dbReference type="ARBA" id="ARBA00022475"/>
    </source>
</evidence>
<evidence type="ECO:0000313" key="8">
    <source>
        <dbReference type="Proteomes" id="UP000179266"/>
    </source>
</evidence>
<accession>A0A1F7S957</accession>
<feature type="transmembrane region" description="Helical" evidence="6">
    <location>
        <begin position="75"/>
        <end position="93"/>
    </location>
</feature>
<evidence type="ECO:0000256" key="5">
    <source>
        <dbReference type="ARBA" id="ARBA00023136"/>
    </source>
</evidence>
<name>A0A1F7S957_9BACT</name>
<organism evidence="7 8">
    <name type="scientific">Candidatus Schekmanbacteria bacterium RBG_13_48_7</name>
    <dbReference type="NCBI Taxonomy" id="1817878"/>
    <lineage>
        <taxon>Bacteria</taxon>
        <taxon>Candidatus Schekmaniibacteriota</taxon>
    </lineage>
</organism>
<keyword evidence="4 6" id="KW-1133">Transmembrane helix</keyword>
<feature type="transmembrane region" description="Helical" evidence="6">
    <location>
        <begin position="137"/>
        <end position="161"/>
    </location>
</feature>
<protein>
    <recommendedName>
        <fullName evidence="9">Flippase-like domain-containing protein</fullName>
    </recommendedName>
</protein>
<evidence type="ECO:0000256" key="1">
    <source>
        <dbReference type="ARBA" id="ARBA00004651"/>
    </source>
</evidence>
<dbReference type="AlphaFoldDB" id="A0A1F7S957"/>
<dbReference type="Pfam" id="PF03706">
    <property type="entry name" value="LPG_synthase_TM"/>
    <property type="match status" value="1"/>
</dbReference>
<dbReference type="GO" id="GO:0005886">
    <property type="term" value="C:plasma membrane"/>
    <property type="evidence" value="ECO:0007669"/>
    <property type="project" value="UniProtKB-SubCell"/>
</dbReference>
<dbReference type="PANTHER" id="PTHR39087">
    <property type="entry name" value="UPF0104 MEMBRANE PROTEIN MJ1595"/>
    <property type="match status" value="1"/>
</dbReference>
<evidence type="ECO:0000256" key="6">
    <source>
        <dbReference type="SAM" id="Phobius"/>
    </source>
</evidence>
<sequence length="254" mass="28992">MMNNLIPRSGDIVRPLLMGQQKKISKSTCFATIFIERVFDFMFLLLILCVLFLTIKSGFKSPETSMIDYIKESGILLLIILTAIIGFLFFLVFQRDKSLKIIRFLCKPFPAKFSMRLEEIINRFGAGLEVIKDFKKVVIISAISLLILELFAFQTLITIYAFRSNMINTLSIFQQVWMCNFVLIIGALSLIIPSPAGLGSFHLAFAKTLEMFGEIPFIAKSIAIVLHSVSLFPVMIVGLYFLYREKYVIRISRK</sequence>
<reference evidence="7 8" key="1">
    <citation type="journal article" date="2016" name="Nat. Commun.">
        <title>Thousands of microbial genomes shed light on interconnected biogeochemical processes in an aquifer system.</title>
        <authorList>
            <person name="Anantharaman K."/>
            <person name="Brown C.T."/>
            <person name="Hug L.A."/>
            <person name="Sharon I."/>
            <person name="Castelle C.J."/>
            <person name="Probst A.J."/>
            <person name="Thomas B.C."/>
            <person name="Singh A."/>
            <person name="Wilkins M.J."/>
            <person name="Karaoz U."/>
            <person name="Brodie E.L."/>
            <person name="Williams K.H."/>
            <person name="Hubbard S.S."/>
            <person name="Banfield J.F."/>
        </authorList>
    </citation>
    <scope>NUCLEOTIDE SEQUENCE [LARGE SCALE GENOMIC DNA]</scope>
</reference>
<keyword evidence="5 6" id="KW-0472">Membrane</keyword>
<feature type="transmembrane region" description="Helical" evidence="6">
    <location>
        <begin position="181"/>
        <end position="205"/>
    </location>
</feature>
<comment type="subcellular location">
    <subcellularLocation>
        <location evidence="1">Cell membrane</location>
        <topology evidence="1">Multi-pass membrane protein</topology>
    </subcellularLocation>
</comment>
<proteinExistence type="predicted"/>
<dbReference type="PANTHER" id="PTHR39087:SF2">
    <property type="entry name" value="UPF0104 MEMBRANE PROTEIN MJ1595"/>
    <property type="match status" value="1"/>
</dbReference>
<gene>
    <name evidence="7" type="ORF">A2161_01280</name>
</gene>
<dbReference type="Proteomes" id="UP000179266">
    <property type="component" value="Unassembled WGS sequence"/>
</dbReference>
<keyword evidence="3 6" id="KW-0812">Transmembrane</keyword>
<comment type="caution">
    <text evidence="7">The sequence shown here is derived from an EMBL/GenBank/DDBJ whole genome shotgun (WGS) entry which is preliminary data.</text>
</comment>
<evidence type="ECO:0008006" key="9">
    <source>
        <dbReference type="Google" id="ProtNLM"/>
    </source>
</evidence>
<keyword evidence="2" id="KW-1003">Cell membrane</keyword>